<keyword evidence="1" id="KW-0175">Coiled coil</keyword>
<reference evidence="2 3" key="1">
    <citation type="submission" date="2020-08" db="EMBL/GenBank/DDBJ databases">
        <title>Genome public.</title>
        <authorList>
            <person name="Liu C."/>
            <person name="Sun Q."/>
        </authorList>
    </citation>
    <scope>NUCLEOTIDE SEQUENCE [LARGE SCALE GENOMIC DNA]</scope>
    <source>
        <strain evidence="2 3">NSJ-6</strain>
    </source>
</reference>
<keyword evidence="3" id="KW-1185">Reference proteome</keyword>
<dbReference type="Pfam" id="PF01503">
    <property type="entry name" value="PRA-PH"/>
    <property type="match status" value="1"/>
</dbReference>
<dbReference type="EMBL" id="JACOOO010000001">
    <property type="protein sequence ID" value="MBC5627571.1"/>
    <property type="molecule type" value="Genomic_DNA"/>
</dbReference>
<evidence type="ECO:0008006" key="4">
    <source>
        <dbReference type="Google" id="ProtNLM"/>
    </source>
</evidence>
<evidence type="ECO:0000313" key="3">
    <source>
        <dbReference type="Proteomes" id="UP000596929"/>
    </source>
</evidence>
<dbReference type="SUPFAM" id="SSF101386">
    <property type="entry name" value="all-alpha NTP pyrophosphatases"/>
    <property type="match status" value="1"/>
</dbReference>
<evidence type="ECO:0000256" key="1">
    <source>
        <dbReference type="SAM" id="Coils"/>
    </source>
</evidence>
<sequence length="101" mass="12055">MKLKLMILDKNIITGESNQNDSWERVSNKLEEEYKELQEAITEGDRHHISEEAFDVAQVLVRIFVLLGKEKYDLLQLNRRHNKKLVNRGWKESKFINIFIK</sequence>
<protein>
    <recommendedName>
        <fullName evidence="4">NTP pyrophosphohydrolase MazG putative catalytic core domain-containing protein</fullName>
    </recommendedName>
</protein>
<organism evidence="2 3">
    <name type="scientific">Clostridium hominis</name>
    <dbReference type="NCBI Taxonomy" id="2763036"/>
    <lineage>
        <taxon>Bacteria</taxon>
        <taxon>Bacillati</taxon>
        <taxon>Bacillota</taxon>
        <taxon>Clostridia</taxon>
        <taxon>Eubacteriales</taxon>
        <taxon>Clostridiaceae</taxon>
        <taxon>Clostridium</taxon>
    </lineage>
</organism>
<dbReference type="Proteomes" id="UP000596929">
    <property type="component" value="Unassembled WGS sequence"/>
</dbReference>
<name>A0ABR7D859_9CLOT</name>
<dbReference type="InterPro" id="IPR021130">
    <property type="entry name" value="PRib-ATP_PPHydrolase-like"/>
</dbReference>
<accession>A0ABR7D859</accession>
<gene>
    <name evidence="2" type="ORF">H8S20_01545</name>
</gene>
<evidence type="ECO:0000313" key="2">
    <source>
        <dbReference type="EMBL" id="MBC5627571.1"/>
    </source>
</evidence>
<dbReference type="RefSeq" id="WP_186859119.1">
    <property type="nucleotide sequence ID" value="NZ_JACOOO010000001.1"/>
</dbReference>
<comment type="caution">
    <text evidence="2">The sequence shown here is derived from an EMBL/GenBank/DDBJ whole genome shotgun (WGS) entry which is preliminary data.</text>
</comment>
<dbReference type="Gene3D" id="1.10.287.1080">
    <property type="entry name" value="MazG-like"/>
    <property type="match status" value="1"/>
</dbReference>
<proteinExistence type="predicted"/>
<feature type="coiled-coil region" evidence="1">
    <location>
        <begin position="20"/>
        <end position="47"/>
    </location>
</feature>